<gene>
    <name evidence="1" type="ORF">CR513_37441</name>
</gene>
<accession>A0A371FU15</accession>
<evidence type="ECO:0000313" key="1">
    <source>
        <dbReference type="EMBL" id="RDX81839.1"/>
    </source>
</evidence>
<proteinExistence type="predicted"/>
<protein>
    <submittedName>
        <fullName evidence="1">Uncharacterized protein</fullName>
    </submittedName>
</protein>
<dbReference type="Proteomes" id="UP000257109">
    <property type="component" value="Unassembled WGS sequence"/>
</dbReference>
<comment type="caution">
    <text evidence="1">The sequence shown here is derived from an EMBL/GenBank/DDBJ whole genome shotgun (WGS) entry which is preliminary data.</text>
</comment>
<dbReference type="AlphaFoldDB" id="A0A371FU15"/>
<sequence length="66" mass="7344">MSSKDFVMQIGYETMMSSGYVFTLRGGAFSWKSTKQKLHSKVHNGVRIHSSLGCKSISIMVKRSNG</sequence>
<name>A0A371FU15_MUCPR</name>
<organism evidence="1 2">
    <name type="scientific">Mucuna pruriens</name>
    <name type="common">Velvet bean</name>
    <name type="synonym">Dolichos pruriens</name>
    <dbReference type="NCBI Taxonomy" id="157652"/>
    <lineage>
        <taxon>Eukaryota</taxon>
        <taxon>Viridiplantae</taxon>
        <taxon>Streptophyta</taxon>
        <taxon>Embryophyta</taxon>
        <taxon>Tracheophyta</taxon>
        <taxon>Spermatophyta</taxon>
        <taxon>Magnoliopsida</taxon>
        <taxon>eudicotyledons</taxon>
        <taxon>Gunneridae</taxon>
        <taxon>Pentapetalae</taxon>
        <taxon>rosids</taxon>
        <taxon>fabids</taxon>
        <taxon>Fabales</taxon>
        <taxon>Fabaceae</taxon>
        <taxon>Papilionoideae</taxon>
        <taxon>50 kb inversion clade</taxon>
        <taxon>NPAAA clade</taxon>
        <taxon>indigoferoid/millettioid clade</taxon>
        <taxon>Phaseoleae</taxon>
        <taxon>Mucuna</taxon>
    </lineage>
</organism>
<evidence type="ECO:0000313" key="2">
    <source>
        <dbReference type="Proteomes" id="UP000257109"/>
    </source>
</evidence>
<feature type="non-terminal residue" evidence="1">
    <location>
        <position position="1"/>
    </location>
</feature>
<reference evidence="1" key="1">
    <citation type="submission" date="2018-05" db="EMBL/GenBank/DDBJ databases">
        <title>Draft genome of Mucuna pruriens seed.</title>
        <authorList>
            <person name="Nnadi N.E."/>
            <person name="Vos R."/>
            <person name="Hasami M.H."/>
            <person name="Devisetty U.K."/>
            <person name="Aguiy J.C."/>
        </authorList>
    </citation>
    <scope>NUCLEOTIDE SEQUENCE [LARGE SCALE GENOMIC DNA]</scope>
    <source>
        <strain evidence="1">JCA_2017</strain>
    </source>
</reference>
<keyword evidence="2" id="KW-1185">Reference proteome</keyword>
<dbReference type="EMBL" id="QJKJ01007816">
    <property type="protein sequence ID" value="RDX81839.1"/>
    <property type="molecule type" value="Genomic_DNA"/>
</dbReference>